<feature type="compositionally biased region" description="Basic and acidic residues" evidence="6">
    <location>
        <begin position="127"/>
        <end position="139"/>
    </location>
</feature>
<gene>
    <name evidence="8" type="ORF">IAR55_003846</name>
</gene>
<dbReference type="RefSeq" id="XP_066802331.1">
    <property type="nucleotide sequence ID" value="XM_066946952.1"/>
</dbReference>
<proteinExistence type="inferred from homology"/>
<dbReference type="KEGG" id="kne:92181104"/>
<evidence type="ECO:0008006" key="10">
    <source>
        <dbReference type="Google" id="ProtNLM"/>
    </source>
</evidence>
<evidence type="ECO:0000313" key="8">
    <source>
        <dbReference type="EMBL" id="KAK8853145.1"/>
    </source>
</evidence>
<dbReference type="Proteomes" id="UP001388673">
    <property type="component" value="Unassembled WGS sequence"/>
</dbReference>
<evidence type="ECO:0000256" key="3">
    <source>
        <dbReference type="ARBA" id="ARBA00022692"/>
    </source>
</evidence>
<name>A0AAW0YXT3_9TREE</name>
<keyword evidence="9" id="KW-1185">Reference proteome</keyword>
<feature type="compositionally biased region" description="Pro residues" evidence="6">
    <location>
        <begin position="186"/>
        <end position="195"/>
    </location>
</feature>
<evidence type="ECO:0000256" key="7">
    <source>
        <dbReference type="SAM" id="Phobius"/>
    </source>
</evidence>
<feature type="region of interest" description="Disordered" evidence="6">
    <location>
        <begin position="90"/>
        <end position="237"/>
    </location>
</feature>
<evidence type="ECO:0000256" key="6">
    <source>
        <dbReference type="SAM" id="MobiDB-lite"/>
    </source>
</evidence>
<organism evidence="8 9">
    <name type="scientific">Kwoniella newhampshirensis</name>
    <dbReference type="NCBI Taxonomy" id="1651941"/>
    <lineage>
        <taxon>Eukaryota</taxon>
        <taxon>Fungi</taxon>
        <taxon>Dikarya</taxon>
        <taxon>Basidiomycota</taxon>
        <taxon>Agaricomycotina</taxon>
        <taxon>Tremellomycetes</taxon>
        <taxon>Tremellales</taxon>
        <taxon>Cryptococcaceae</taxon>
        <taxon>Kwoniella</taxon>
    </lineage>
</organism>
<dbReference type="Pfam" id="PF01679">
    <property type="entry name" value="Pmp3"/>
    <property type="match status" value="1"/>
</dbReference>
<comment type="subcellular location">
    <subcellularLocation>
        <location evidence="1">Membrane</location>
    </subcellularLocation>
</comment>
<keyword evidence="5 7" id="KW-0472">Membrane</keyword>
<sequence length="282" mass="30339">MPPGETSVAPFWRPFRHLIAIVCPPLAIYLVIGRHENLVFLNMILCLLGWIPGVLHSMWVVSTPGIGLGRHWQEQQLTPELNLRTTVTTATDASKYPDPRAASTAQQPPKISSLLTTSPLELPPRSPGDERIVPAEDPKSSIAASTGSSAMSYESQEIPSSIDNKPSPNLTIGSSKTFGSLSNPPQDQPVPPVPAEPTSVTQDYTSPGAASSATFGSPQTPQDSGFPPVYPPPSALVPIHPWEREAELRRSDWPYVPVLDKGEGPSVPKASKRKAERGDPLL</sequence>
<dbReference type="GeneID" id="92181104"/>
<protein>
    <recommendedName>
        <fullName evidence="10">Plasma membrane proteolipid 3</fullName>
    </recommendedName>
</protein>
<keyword evidence="3 7" id="KW-0812">Transmembrane</keyword>
<dbReference type="EMBL" id="JBCAWK010000007">
    <property type="protein sequence ID" value="KAK8853145.1"/>
    <property type="molecule type" value="Genomic_DNA"/>
</dbReference>
<feature type="transmembrane region" description="Helical" evidence="7">
    <location>
        <begin position="39"/>
        <end position="61"/>
    </location>
</feature>
<dbReference type="GO" id="GO:0016020">
    <property type="term" value="C:membrane"/>
    <property type="evidence" value="ECO:0007669"/>
    <property type="project" value="UniProtKB-SubCell"/>
</dbReference>
<feature type="transmembrane region" description="Helical" evidence="7">
    <location>
        <begin position="15"/>
        <end position="32"/>
    </location>
</feature>
<reference evidence="8 9" key="1">
    <citation type="journal article" date="2024" name="bioRxiv">
        <title>Comparative genomics of Cryptococcus and Kwoniella reveals pathogenesis evolution and contrasting karyotype dynamics via intercentromeric recombination or chromosome fusion.</title>
        <authorList>
            <person name="Coelho M.A."/>
            <person name="David-Palma M."/>
            <person name="Shea T."/>
            <person name="Bowers K."/>
            <person name="McGinley-Smith S."/>
            <person name="Mohammad A.W."/>
            <person name="Gnirke A."/>
            <person name="Yurkov A.M."/>
            <person name="Nowrousian M."/>
            <person name="Sun S."/>
            <person name="Cuomo C.A."/>
            <person name="Heitman J."/>
        </authorList>
    </citation>
    <scope>NUCLEOTIDE SEQUENCE [LARGE SCALE GENOMIC DNA]</scope>
    <source>
        <strain evidence="8 9">CBS 13917</strain>
    </source>
</reference>
<dbReference type="AlphaFoldDB" id="A0AAW0YXT3"/>
<comment type="similarity">
    <text evidence="2">Belongs to the UPF0057 (PMP3) family.</text>
</comment>
<keyword evidence="4 7" id="KW-1133">Transmembrane helix</keyword>
<evidence type="ECO:0000256" key="4">
    <source>
        <dbReference type="ARBA" id="ARBA00022989"/>
    </source>
</evidence>
<evidence type="ECO:0000313" key="9">
    <source>
        <dbReference type="Proteomes" id="UP001388673"/>
    </source>
</evidence>
<dbReference type="InterPro" id="IPR000612">
    <property type="entry name" value="PMP3"/>
</dbReference>
<feature type="compositionally biased region" description="Polar residues" evidence="6">
    <location>
        <begin position="198"/>
        <end position="223"/>
    </location>
</feature>
<feature type="compositionally biased region" description="Polar residues" evidence="6">
    <location>
        <begin position="142"/>
        <end position="183"/>
    </location>
</feature>
<feature type="region of interest" description="Disordered" evidence="6">
    <location>
        <begin position="250"/>
        <end position="282"/>
    </location>
</feature>
<accession>A0AAW0YXT3</accession>
<evidence type="ECO:0000256" key="5">
    <source>
        <dbReference type="ARBA" id="ARBA00023136"/>
    </source>
</evidence>
<evidence type="ECO:0000256" key="1">
    <source>
        <dbReference type="ARBA" id="ARBA00004370"/>
    </source>
</evidence>
<comment type="caution">
    <text evidence="8">The sequence shown here is derived from an EMBL/GenBank/DDBJ whole genome shotgun (WGS) entry which is preliminary data.</text>
</comment>
<evidence type="ECO:0000256" key="2">
    <source>
        <dbReference type="ARBA" id="ARBA00009530"/>
    </source>
</evidence>